<accession>A0ABS4DXC8</accession>
<dbReference type="EMBL" id="JAGGJU010000004">
    <property type="protein sequence ID" value="MBP1850346.1"/>
    <property type="molecule type" value="Genomic_DNA"/>
</dbReference>
<organism evidence="1 2">
    <name type="scientific">Rhizobium halophytocola</name>
    <dbReference type="NCBI Taxonomy" id="735519"/>
    <lineage>
        <taxon>Bacteria</taxon>
        <taxon>Pseudomonadati</taxon>
        <taxon>Pseudomonadota</taxon>
        <taxon>Alphaproteobacteria</taxon>
        <taxon>Hyphomicrobiales</taxon>
        <taxon>Rhizobiaceae</taxon>
        <taxon>Rhizobium/Agrobacterium group</taxon>
        <taxon>Rhizobium</taxon>
    </lineage>
</organism>
<keyword evidence="1" id="KW-0378">Hydrolase</keyword>
<dbReference type="Proteomes" id="UP000759443">
    <property type="component" value="Unassembled WGS sequence"/>
</dbReference>
<name>A0ABS4DXC8_9HYPH</name>
<dbReference type="Gene3D" id="3.10.129.10">
    <property type="entry name" value="Hotdog Thioesterase"/>
    <property type="match status" value="1"/>
</dbReference>
<protein>
    <submittedName>
        <fullName evidence="1">Acyl-CoA thioester hydrolase</fullName>
        <ecNumber evidence="1">3.1.2.-</ecNumber>
    </submittedName>
</protein>
<evidence type="ECO:0000313" key="2">
    <source>
        <dbReference type="Proteomes" id="UP000759443"/>
    </source>
</evidence>
<dbReference type="SUPFAM" id="SSF54637">
    <property type="entry name" value="Thioesterase/thiol ester dehydrase-isomerase"/>
    <property type="match status" value="1"/>
</dbReference>
<dbReference type="EC" id="3.1.2.-" evidence="1"/>
<dbReference type="Pfam" id="PF13279">
    <property type="entry name" value="4HBT_2"/>
    <property type="match status" value="1"/>
</dbReference>
<sequence length="133" mass="15119">MKHVERVVVTEMRVPFRDIDMDGRMRASAYIDHAEAALASFWRCRPAIEDEPLFLTTKTACRIADALKPDDLVRMTVNVDKIGGKFVGFTIAMERGNVIAAEVELMRTATDRDASDPVAIPEDIRDWLYQYLD</sequence>
<reference evidence="1 2" key="1">
    <citation type="submission" date="2021-03" db="EMBL/GenBank/DDBJ databases">
        <title>Genomic Encyclopedia of Type Strains, Phase IV (KMG-IV): sequencing the most valuable type-strain genomes for metagenomic binning, comparative biology and taxonomic classification.</title>
        <authorList>
            <person name="Goeker M."/>
        </authorList>
    </citation>
    <scope>NUCLEOTIDE SEQUENCE [LARGE SCALE GENOMIC DNA]</scope>
    <source>
        <strain evidence="1 2">DSM 21600</strain>
    </source>
</reference>
<dbReference type="GO" id="GO:0016787">
    <property type="term" value="F:hydrolase activity"/>
    <property type="evidence" value="ECO:0007669"/>
    <property type="project" value="UniProtKB-KW"/>
</dbReference>
<gene>
    <name evidence="1" type="ORF">J2Z17_001780</name>
</gene>
<dbReference type="RefSeq" id="WP_209943979.1">
    <property type="nucleotide sequence ID" value="NZ_JAGGJU010000004.1"/>
</dbReference>
<comment type="caution">
    <text evidence="1">The sequence shown here is derived from an EMBL/GenBank/DDBJ whole genome shotgun (WGS) entry which is preliminary data.</text>
</comment>
<evidence type="ECO:0000313" key="1">
    <source>
        <dbReference type="EMBL" id="MBP1850346.1"/>
    </source>
</evidence>
<dbReference type="InterPro" id="IPR029069">
    <property type="entry name" value="HotDog_dom_sf"/>
</dbReference>
<keyword evidence="2" id="KW-1185">Reference proteome</keyword>
<proteinExistence type="predicted"/>